<feature type="compositionally biased region" description="Polar residues" evidence="1">
    <location>
        <begin position="105"/>
        <end position="121"/>
    </location>
</feature>
<dbReference type="EMBL" id="LMUA01000008">
    <property type="protein sequence ID" value="KUE76663.1"/>
    <property type="molecule type" value="Genomic_DNA"/>
</dbReference>
<feature type="compositionally biased region" description="Polar residues" evidence="1">
    <location>
        <begin position="34"/>
        <end position="45"/>
    </location>
</feature>
<dbReference type="CDD" id="cd00164">
    <property type="entry name" value="S1_like"/>
    <property type="match status" value="1"/>
</dbReference>
<accession>A0A0W7TS67</accession>
<dbReference type="InterPro" id="IPR003029">
    <property type="entry name" value="S1_domain"/>
</dbReference>
<dbReference type="Gene3D" id="2.40.50.140">
    <property type="entry name" value="Nucleic acid-binding proteins"/>
    <property type="match status" value="2"/>
</dbReference>
<dbReference type="InterPro" id="IPR012340">
    <property type="entry name" value="NA-bd_OB-fold"/>
</dbReference>
<dbReference type="Proteomes" id="UP000053433">
    <property type="component" value="Unassembled WGS sequence"/>
</dbReference>
<evidence type="ECO:0000256" key="1">
    <source>
        <dbReference type="SAM" id="MobiDB-lite"/>
    </source>
</evidence>
<feature type="region of interest" description="Disordered" evidence="1">
    <location>
        <begin position="1"/>
        <end position="173"/>
    </location>
</feature>
<dbReference type="RefSeq" id="WP_023042273.1">
    <property type="nucleotide sequence ID" value="NZ_LMUA01000008.1"/>
</dbReference>
<proteinExistence type="predicted"/>
<feature type="domain" description="S1 motif" evidence="2">
    <location>
        <begin position="316"/>
        <end position="385"/>
    </location>
</feature>
<name>A0A0W7TS67_9FIRM</name>
<protein>
    <recommendedName>
        <fullName evidence="2">S1 motif domain-containing protein</fullName>
    </recommendedName>
</protein>
<dbReference type="Pfam" id="PF00575">
    <property type="entry name" value="S1"/>
    <property type="match status" value="1"/>
</dbReference>
<organism evidence="3 4">
    <name type="scientific">Ruthenibacterium lactatiformans</name>
    <dbReference type="NCBI Taxonomy" id="1550024"/>
    <lineage>
        <taxon>Bacteria</taxon>
        <taxon>Bacillati</taxon>
        <taxon>Bacillota</taxon>
        <taxon>Clostridia</taxon>
        <taxon>Eubacteriales</taxon>
        <taxon>Oscillospiraceae</taxon>
        <taxon>Ruthenibacterium</taxon>
    </lineage>
</organism>
<comment type="caution">
    <text evidence="3">The sequence shown here is derived from an EMBL/GenBank/DDBJ whole genome shotgun (WGS) entry which is preliminary data.</text>
</comment>
<feature type="compositionally biased region" description="Polar residues" evidence="1">
    <location>
        <begin position="74"/>
        <end position="96"/>
    </location>
</feature>
<dbReference type="PROSITE" id="PS50126">
    <property type="entry name" value="S1"/>
    <property type="match status" value="1"/>
</dbReference>
<evidence type="ECO:0000259" key="2">
    <source>
        <dbReference type="PROSITE" id="PS50126"/>
    </source>
</evidence>
<sequence length="470" mass="51607">MATKKQELLPEEEVLQEAAPQTDVNPELEEMSQPEDSSPDTALPQTDSETSTEGASSEEFRDAEAAEAPVSQIDMKTNDGQPPSESAEEISSQTDMESAEDDTSSENASDKTTPQEGSPQTEPEKVKKPRGRRKTKENPSQSDTEADSGEENASDGVERAPKPKRKRASARPVSPVLAIDDQLSVETDAEKAKNDLLDLLESQKTGRILTGTIQGVERPEDNPSRSFAVIYHGEFKVIIPAEEAVEPPADYRGRLPEDVLHYMLTKRLGAEVDYIVKGIDPASGIAAASRLDAMKAKRKQYYLGTDRDGNNLLYSGVCAEARIVSVIRAGIFVDLFGLEIYIPLRELSYQRWMDAAAHFQPGQRILVKVLEVDRSDRNHVKATASVKQSGENPYEKALRRYSVGNRYVGTVSMVDTNGVFVALDGGIDCLCSYPKRGRPPRGSRVTVRILGINHDSNRIWGAITHIAAPR</sequence>
<evidence type="ECO:0000313" key="4">
    <source>
        <dbReference type="Proteomes" id="UP000053433"/>
    </source>
</evidence>
<dbReference type="SMART" id="SM00316">
    <property type="entry name" value="S1"/>
    <property type="match status" value="2"/>
</dbReference>
<gene>
    <name evidence="3" type="ORF">ASJ35_07970</name>
</gene>
<reference evidence="3 4" key="1">
    <citation type="submission" date="2015-10" db="EMBL/GenBank/DDBJ databases">
        <title>A novel member of the family Ruminococcaceae isolated from human faeces.</title>
        <authorList>
            <person name="Shkoporov A.N."/>
            <person name="Chaplin A.V."/>
            <person name="Motuzova O.V."/>
            <person name="Kafarskaia L.I."/>
            <person name="Efimov B.A."/>
        </authorList>
    </citation>
    <scope>NUCLEOTIDE SEQUENCE [LARGE SCALE GENOMIC DNA]</scope>
    <source>
        <strain evidence="3 4">668</strain>
    </source>
</reference>
<feature type="compositionally biased region" description="Acidic residues" evidence="1">
    <location>
        <begin position="144"/>
        <end position="153"/>
    </location>
</feature>
<feature type="compositionally biased region" description="Low complexity" evidence="1">
    <location>
        <begin position="46"/>
        <end position="57"/>
    </location>
</feature>
<dbReference type="GO" id="GO:0003676">
    <property type="term" value="F:nucleic acid binding"/>
    <property type="evidence" value="ECO:0007669"/>
    <property type="project" value="InterPro"/>
</dbReference>
<dbReference type="AlphaFoldDB" id="A0A0W7TS67"/>
<dbReference type="SUPFAM" id="SSF50249">
    <property type="entry name" value="Nucleic acid-binding proteins"/>
    <property type="match status" value="2"/>
</dbReference>
<evidence type="ECO:0000313" key="3">
    <source>
        <dbReference type="EMBL" id="KUE76663.1"/>
    </source>
</evidence>